<name>A0A514DDS4_9CAUD</name>
<dbReference type="EMBL" id="MK937592">
    <property type="protein sequence ID" value="QDH91766.1"/>
    <property type="molecule type" value="Genomic_DNA"/>
</dbReference>
<dbReference type="Proteomes" id="UP000316777">
    <property type="component" value="Segment"/>
</dbReference>
<reference evidence="1 2" key="1">
    <citation type="submission" date="2019-05" db="EMBL/GenBank/DDBJ databases">
        <authorList>
            <person name="Pope W.H."/>
            <person name="Garlena R.A."/>
            <person name="Russell D.A."/>
            <person name="Jacobs-Sera D."/>
            <person name="Hatfull G.F."/>
        </authorList>
    </citation>
    <scope>NUCLEOTIDE SEQUENCE [LARGE SCALE GENOMIC DNA]</scope>
</reference>
<evidence type="ECO:0000313" key="1">
    <source>
        <dbReference type="EMBL" id="QDH91766.1"/>
    </source>
</evidence>
<proteinExistence type="predicted"/>
<accession>A0A514DDS4</accession>
<dbReference type="RefSeq" id="YP_010059780.1">
    <property type="nucleotide sequence ID" value="NC_054727.1"/>
</dbReference>
<gene>
    <name evidence="1" type="primary">91</name>
    <name evidence="1" type="ORF">SEA_PHRAPPUCCINO_91</name>
</gene>
<keyword evidence="2" id="KW-1185">Reference proteome</keyword>
<dbReference type="KEGG" id="vg:64767012"/>
<evidence type="ECO:0000313" key="2">
    <source>
        <dbReference type="Proteomes" id="UP000316777"/>
    </source>
</evidence>
<organism evidence="1 2">
    <name type="scientific">Mycobacterium phage Phrappuccino</name>
    <dbReference type="NCBI Taxonomy" id="2591223"/>
    <lineage>
        <taxon>Viruses</taxon>
        <taxon>Duplodnaviria</taxon>
        <taxon>Heunggongvirae</taxon>
        <taxon>Uroviricota</taxon>
        <taxon>Caudoviricetes</taxon>
        <taxon>Phrappuccinovirus</taxon>
        <taxon>Phrappuccinovirus phrappuccino</taxon>
        <taxon>Phreappuccinovirus Phrappuccino</taxon>
    </lineage>
</organism>
<sequence length="59" mass="6700">MSDPMARPDPDAILRELREMVSDSDPDSAARSRRYCELIGELDDWLSIGGELPADWQHN</sequence>
<dbReference type="GeneID" id="64767012"/>
<protein>
    <submittedName>
        <fullName evidence="1">Uncharacterized protein</fullName>
    </submittedName>
</protein>